<dbReference type="Gene3D" id="3.40.30.10">
    <property type="entry name" value="Glutaredoxin"/>
    <property type="match status" value="1"/>
</dbReference>
<dbReference type="InterPro" id="IPR013766">
    <property type="entry name" value="Thioredoxin_domain"/>
</dbReference>
<keyword evidence="1" id="KW-0677">Repeat</keyword>
<feature type="domain" description="EF-hand" evidence="3">
    <location>
        <begin position="101"/>
        <end position="136"/>
    </location>
</feature>
<dbReference type="AlphaFoldDB" id="A0A7S4DRS6"/>
<name>A0A7S4DRS6_9EUKA</name>
<evidence type="ECO:0000259" key="4">
    <source>
        <dbReference type="PROSITE" id="PS51352"/>
    </source>
</evidence>
<dbReference type="PANTHER" id="PTHR23050">
    <property type="entry name" value="CALCIUM BINDING PROTEIN"/>
    <property type="match status" value="1"/>
</dbReference>
<dbReference type="CDD" id="cd02947">
    <property type="entry name" value="TRX_family"/>
    <property type="match status" value="1"/>
</dbReference>
<reference evidence="5" key="1">
    <citation type="submission" date="2021-01" db="EMBL/GenBank/DDBJ databases">
        <authorList>
            <person name="Corre E."/>
            <person name="Pelletier E."/>
            <person name="Niang G."/>
            <person name="Scheremetjew M."/>
            <person name="Finn R."/>
            <person name="Kale V."/>
            <person name="Holt S."/>
            <person name="Cochrane G."/>
            <person name="Meng A."/>
            <person name="Brown T."/>
            <person name="Cohen L."/>
        </authorList>
    </citation>
    <scope>NUCLEOTIDE SEQUENCE</scope>
    <source>
        <strain evidence="5">CCCM811</strain>
    </source>
</reference>
<evidence type="ECO:0000256" key="2">
    <source>
        <dbReference type="ARBA" id="ARBA00022837"/>
    </source>
</evidence>
<dbReference type="InterPro" id="IPR036249">
    <property type="entry name" value="Thioredoxin-like_sf"/>
</dbReference>
<dbReference type="PROSITE" id="PS51352">
    <property type="entry name" value="THIOREDOXIN_2"/>
    <property type="match status" value="1"/>
</dbReference>
<dbReference type="PROSITE" id="PS00018">
    <property type="entry name" value="EF_HAND_1"/>
    <property type="match status" value="3"/>
</dbReference>
<proteinExistence type="predicted"/>
<sequence>MLHGLVRRRVAETVAARSATSGDLRELRERYDAADVDGDTWLNAEELRGVLECSDSFCLNTHWLPLEQVERIMVQYDVNGDGRIGFDEFVNLAQDKQLLEGKLEEYMEAFEGMDKDGSGFIDQEEMQAYMITALGATQGEVSKLMAEGDTNADDKIDFAEFLGLIRSRAIDLQQVFKYLEMTPMQQDTKKQTKIRPSALPIPGEVNMVHGKSQMDYILSQVKTPIILMIAFHWCRPCKGFAKKYERFADGFKDDLTFLKVYGEENEDTKLLVKSLQVKSSPSFYIFNHGKFEPVSSFKGANEDRFRTRILEFQNDAIAENK</sequence>
<dbReference type="SMART" id="SM00054">
    <property type="entry name" value="EFh"/>
    <property type="match status" value="4"/>
</dbReference>
<dbReference type="Gene3D" id="1.10.238.10">
    <property type="entry name" value="EF-hand"/>
    <property type="match status" value="2"/>
</dbReference>
<dbReference type="EMBL" id="HBIV01024634">
    <property type="protein sequence ID" value="CAE0666063.1"/>
    <property type="molecule type" value="Transcribed_RNA"/>
</dbReference>
<dbReference type="PROSITE" id="PS50222">
    <property type="entry name" value="EF_HAND_2"/>
    <property type="match status" value="3"/>
</dbReference>
<keyword evidence="2" id="KW-0106">Calcium</keyword>
<dbReference type="SUPFAM" id="SSF47473">
    <property type="entry name" value="EF-hand"/>
    <property type="match status" value="1"/>
</dbReference>
<dbReference type="InterPro" id="IPR018247">
    <property type="entry name" value="EF_Hand_1_Ca_BS"/>
</dbReference>
<protein>
    <recommendedName>
        <fullName evidence="6">Calmodulin</fullName>
    </recommendedName>
</protein>
<organism evidence="5">
    <name type="scientific">Lotharella globosa</name>
    <dbReference type="NCBI Taxonomy" id="91324"/>
    <lineage>
        <taxon>Eukaryota</taxon>
        <taxon>Sar</taxon>
        <taxon>Rhizaria</taxon>
        <taxon>Cercozoa</taxon>
        <taxon>Chlorarachniophyceae</taxon>
        <taxon>Lotharella</taxon>
    </lineage>
</organism>
<dbReference type="InterPro" id="IPR002048">
    <property type="entry name" value="EF_hand_dom"/>
</dbReference>
<gene>
    <name evidence="5" type="ORF">LGLO00237_LOCUS17670</name>
</gene>
<feature type="domain" description="EF-hand" evidence="3">
    <location>
        <begin position="64"/>
        <end position="99"/>
    </location>
</feature>
<evidence type="ECO:0000256" key="1">
    <source>
        <dbReference type="ARBA" id="ARBA00022737"/>
    </source>
</evidence>
<dbReference type="SUPFAM" id="SSF52833">
    <property type="entry name" value="Thioredoxin-like"/>
    <property type="match status" value="1"/>
</dbReference>
<evidence type="ECO:0008006" key="6">
    <source>
        <dbReference type="Google" id="ProtNLM"/>
    </source>
</evidence>
<dbReference type="Pfam" id="PF00085">
    <property type="entry name" value="Thioredoxin"/>
    <property type="match status" value="1"/>
</dbReference>
<dbReference type="InterPro" id="IPR050145">
    <property type="entry name" value="Centrin_CML-like"/>
</dbReference>
<dbReference type="InterPro" id="IPR011992">
    <property type="entry name" value="EF-hand-dom_pair"/>
</dbReference>
<dbReference type="GO" id="GO:0005509">
    <property type="term" value="F:calcium ion binding"/>
    <property type="evidence" value="ECO:0007669"/>
    <property type="project" value="InterPro"/>
</dbReference>
<dbReference type="Pfam" id="PF13499">
    <property type="entry name" value="EF-hand_7"/>
    <property type="match status" value="2"/>
</dbReference>
<feature type="domain" description="EF-hand" evidence="3">
    <location>
        <begin position="22"/>
        <end position="57"/>
    </location>
</feature>
<evidence type="ECO:0000259" key="3">
    <source>
        <dbReference type="PROSITE" id="PS50222"/>
    </source>
</evidence>
<accession>A0A7S4DRS6</accession>
<feature type="domain" description="Thioredoxin" evidence="4">
    <location>
        <begin position="194"/>
        <end position="314"/>
    </location>
</feature>
<evidence type="ECO:0000313" key="5">
    <source>
        <dbReference type="EMBL" id="CAE0666063.1"/>
    </source>
</evidence>